<dbReference type="RefSeq" id="WP_209996885.1">
    <property type="nucleotide sequence ID" value="NZ_BAAAJY010000003.1"/>
</dbReference>
<comment type="caution">
    <text evidence="5">The sequence shown here is derived from an EMBL/GenBank/DDBJ whole genome shotgun (WGS) entry which is preliminary data.</text>
</comment>
<dbReference type="GO" id="GO:0016787">
    <property type="term" value="F:hydrolase activity"/>
    <property type="evidence" value="ECO:0007669"/>
    <property type="project" value="UniProtKB-KW"/>
</dbReference>
<dbReference type="GO" id="GO:0004519">
    <property type="term" value="F:endonuclease activity"/>
    <property type="evidence" value="ECO:0007669"/>
    <property type="project" value="UniProtKB-KW"/>
</dbReference>
<dbReference type="PROSITE" id="PS50853">
    <property type="entry name" value="FN3"/>
    <property type="match status" value="1"/>
</dbReference>
<organism evidence="5 6">
    <name type="scientific">Paeniglutamicibacter kerguelensis</name>
    <dbReference type="NCBI Taxonomy" id="254788"/>
    <lineage>
        <taxon>Bacteria</taxon>
        <taxon>Bacillati</taxon>
        <taxon>Actinomycetota</taxon>
        <taxon>Actinomycetes</taxon>
        <taxon>Micrococcales</taxon>
        <taxon>Micrococcaceae</taxon>
        <taxon>Paeniglutamicibacter</taxon>
    </lineage>
</organism>
<feature type="signal peptide" evidence="3">
    <location>
        <begin position="1"/>
        <end position="27"/>
    </location>
</feature>
<dbReference type="CDD" id="cd00063">
    <property type="entry name" value="FN3"/>
    <property type="match status" value="1"/>
</dbReference>
<reference evidence="5 6" key="1">
    <citation type="submission" date="2021-03" db="EMBL/GenBank/DDBJ databases">
        <title>Sequencing the genomes of 1000 actinobacteria strains.</title>
        <authorList>
            <person name="Klenk H.-P."/>
        </authorList>
    </citation>
    <scope>NUCLEOTIDE SEQUENCE [LARGE SCALE GENOMIC DNA]</scope>
    <source>
        <strain evidence="5 6">DSM 15797</strain>
    </source>
</reference>
<evidence type="ECO:0000256" key="2">
    <source>
        <dbReference type="ARBA" id="ARBA00023326"/>
    </source>
</evidence>
<dbReference type="InterPro" id="IPR036691">
    <property type="entry name" value="Endo/exonu/phosph_ase_sf"/>
</dbReference>
<keyword evidence="1" id="KW-0326">Glycosidase</keyword>
<evidence type="ECO:0000313" key="6">
    <source>
        <dbReference type="Proteomes" id="UP001296993"/>
    </source>
</evidence>
<accession>A0ABS4XE08</accession>
<keyword evidence="2" id="KW-0624">Polysaccharide degradation</keyword>
<keyword evidence="2" id="KW-0119">Carbohydrate metabolism</keyword>
<keyword evidence="5" id="KW-0255">Endonuclease</keyword>
<evidence type="ECO:0000313" key="5">
    <source>
        <dbReference type="EMBL" id="MBP2385899.1"/>
    </source>
</evidence>
<protein>
    <submittedName>
        <fullName evidence="5">Endonuclease/exonuclease/phosphatase family metal-dependent hydrolase</fullName>
    </submittedName>
</protein>
<dbReference type="SUPFAM" id="SSF56219">
    <property type="entry name" value="DNase I-like"/>
    <property type="match status" value="1"/>
</dbReference>
<feature type="chain" id="PRO_5047527763" evidence="3">
    <location>
        <begin position="28"/>
        <end position="510"/>
    </location>
</feature>
<dbReference type="Proteomes" id="UP001296993">
    <property type="component" value="Unassembled WGS sequence"/>
</dbReference>
<dbReference type="Gene3D" id="2.60.40.10">
    <property type="entry name" value="Immunoglobulins"/>
    <property type="match status" value="2"/>
</dbReference>
<dbReference type="InterPro" id="IPR013783">
    <property type="entry name" value="Ig-like_fold"/>
</dbReference>
<dbReference type="Gene3D" id="3.60.10.10">
    <property type="entry name" value="Endonuclease/exonuclease/phosphatase"/>
    <property type="match status" value="1"/>
</dbReference>
<keyword evidence="6" id="KW-1185">Reference proteome</keyword>
<keyword evidence="3" id="KW-0732">Signal</keyword>
<evidence type="ECO:0000259" key="4">
    <source>
        <dbReference type="PROSITE" id="PS50853"/>
    </source>
</evidence>
<keyword evidence="5" id="KW-0378">Hydrolase</keyword>
<proteinExistence type="predicted"/>
<keyword evidence="5" id="KW-0540">Nuclease</keyword>
<name>A0ABS4XE08_9MICC</name>
<dbReference type="InterPro" id="IPR003961">
    <property type="entry name" value="FN3_dom"/>
</dbReference>
<evidence type="ECO:0000256" key="1">
    <source>
        <dbReference type="ARBA" id="ARBA00023295"/>
    </source>
</evidence>
<dbReference type="PANTHER" id="PTHR12121">
    <property type="entry name" value="CARBON CATABOLITE REPRESSOR PROTEIN 4"/>
    <property type="match status" value="1"/>
</dbReference>
<evidence type="ECO:0000256" key="3">
    <source>
        <dbReference type="SAM" id="SignalP"/>
    </source>
</evidence>
<feature type="domain" description="Fibronectin type-III" evidence="4">
    <location>
        <begin position="38"/>
        <end position="134"/>
    </location>
</feature>
<dbReference type="InterPro" id="IPR050410">
    <property type="entry name" value="CCR4/nocturin_mRNA_transcr"/>
</dbReference>
<gene>
    <name evidence="5" type="ORF">JOF47_001410</name>
</gene>
<dbReference type="SMART" id="SM00060">
    <property type="entry name" value="FN3"/>
    <property type="match status" value="2"/>
</dbReference>
<dbReference type="EMBL" id="JAGIOF010000001">
    <property type="protein sequence ID" value="MBP2385899.1"/>
    <property type="molecule type" value="Genomic_DNA"/>
</dbReference>
<dbReference type="PANTHER" id="PTHR12121:SF36">
    <property type="entry name" value="ENDONUCLEASE_EXONUCLEASE_PHOSPHATASE DOMAIN-CONTAINING PROTEIN"/>
    <property type="match status" value="1"/>
</dbReference>
<sequence length="510" mass="55653">MLKPTKAATVILAAALAIGAVSVPATAAEISTAVQVKTLSTASISKVTSGSIDLSWPTVSGAWSYEVRYSDRTDFQNARVEEKFNSRTIRGLDNATTYYFQYRTLTRGPGAKSGTYSYKRSAWSETTSATTKALFPGNFTSVKASGGTDSLKVRWNKTSNTTHYTVTVADDVNLTKNKRVFRNIKGTSYTVKNLSNGSRSGMPTFVQVQAHNKGFETRTARRFTAYAAAPKLSSGETVKVASQNLMCGTCIVPGAKRAHWNTRVKIHLATIKAENPDVILIQEGLNQNLPGSKTKTMEGLDKKLKGQGYALDRKPEKAGSNQYSNRVAYKKTKFKAVKKGTFKIPNAKGEERRGAAWVLLESKKTGKRFYAVSVHVSPKLPQTGKVSMESSAKLINEKLASINKKKLPIVTGGDFNSSYYDGPNSPQTTLVKAGWTDAASSAKRTNYMRATTSQGTGSMMASTYGRIDYIMTKYIKGTVSYKNVVTTKKNKIVSLHGSDHHMVVAKIRIK</sequence>
<dbReference type="SUPFAM" id="SSF49265">
    <property type="entry name" value="Fibronectin type III"/>
    <property type="match status" value="1"/>
</dbReference>
<dbReference type="InterPro" id="IPR036116">
    <property type="entry name" value="FN3_sf"/>
</dbReference>